<accession>A0A179D763</accession>
<dbReference type="InterPro" id="IPR017932">
    <property type="entry name" value="GATase_2_dom"/>
</dbReference>
<dbReference type="OrthoDB" id="9770094at2"/>
<name>A0A179D763_9BACT</name>
<dbReference type="CDD" id="cd01907">
    <property type="entry name" value="GlxB"/>
    <property type="match status" value="1"/>
</dbReference>
<dbReference type="Proteomes" id="UP000078390">
    <property type="component" value="Unassembled WGS sequence"/>
</dbReference>
<evidence type="ECO:0000259" key="2">
    <source>
        <dbReference type="PROSITE" id="PS51278"/>
    </source>
</evidence>
<dbReference type="PATRIC" id="fig|999894.6.peg.332"/>
<dbReference type="EMBL" id="LWLG01000001">
    <property type="protein sequence ID" value="OAQ21813.1"/>
    <property type="molecule type" value="Genomic_DNA"/>
</dbReference>
<dbReference type="InterPro" id="IPR029055">
    <property type="entry name" value="Ntn_hydrolases_N"/>
</dbReference>
<sequence>MEFLRGLSKDISGCGLSGVIHRKGELIPGEIIIKSICCQEERGNGLGAGFAAYGIYPDLADYYALHVMADHRKALEDVEELLAHRTYITHEEPIPTRRTPGIEDPPLFKRYFVKPKYEGEARELCADTEDEDDYMVSLVMEINTKIDGAYVISSGKNMGAFKGVGFPHQIAEFFRIEEYKAYIWTAHNRFPTNTPGWWGGAHPFTILDWSIVHNGEISSYGTNRRYLEMFGYHCTLLTDTEVVAYLLDLLIRRHRLPVEVACLALAPPFWEEIDRMPEEERELCTAVRAVYGGAMLNGPFAILFAYNGGLVGLNDRVKLRPLVAAEKGDLVYMASEEAAIRAICPDPDRVWAPKAGEPVIVELEPGVIPNQRSYLRGQGKRTEASVCRYPG</sequence>
<dbReference type="SUPFAM" id="SSF56235">
    <property type="entry name" value="N-terminal nucleophile aminohydrolases (Ntn hydrolases)"/>
    <property type="match status" value="1"/>
</dbReference>
<evidence type="ECO:0000256" key="1">
    <source>
        <dbReference type="PIRSR" id="PIRSR018774-1"/>
    </source>
</evidence>
<keyword evidence="4" id="KW-1185">Reference proteome</keyword>
<feature type="domain" description="Glutamine amidotransferase type-2" evidence="2">
    <location>
        <begin position="14"/>
        <end position="364"/>
    </location>
</feature>
<evidence type="ECO:0000313" key="4">
    <source>
        <dbReference type="Proteomes" id="UP000078390"/>
    </source>
</evidence>
<dbReference type="Gene3D" id="3.60.20.10">
    <property type="entry name" value="Glutamine Phosphoribosylpyrophosphate, subunit 1, domain 1"/>
    <property type="match status" value="1"/>
</dbReference>
<dbReference type="PROSITE" id="PS51278">
    <property type="entry name" value="GATASE_TYPE_2"/>
    <property type="match status" value="1"/>
</dbReference>
<dbReference type="GO" id="GO:0016740">
    <property type="term" value="F:transferase activity"/>
    <property type="evidence" value="ECO:0007669"/>
    <property type="project" value="UniProtKB-KW"/>
</dbReference>
<keyword evidence="3" id="KW-0808">Transferase</keyword>
<dbReference type="Pfam" id="PF00310">
    <property type="entry name" value="GATase_2"/>
    <property type="match status" value="1"/>
</dbReference>
<protein>
    <submittedName>
        <fullName evidence="3">Glutamine amidotransferase, class-II</fullName>
    </submittedName>
</protein>
<reference evidence="3 4" key="1">
    <citation type="submission" date="2016-04" db="EMBL/GenBank/DDBJ databases">
        <title>Genome analysis of Thermosulfurimonas dismutans, the first thermophilic sulfur-disproportionating bacterium of the phylum Thermodesulfobacteria.</title>
        <authorList>
            <person name="Mardanov A.V."/>
            <person name="Beletsky A.V."/>
            <person name="Kadnikov V.V."/>
            <person name="Slobodkin A.I."/>
            <person name="Ravin N.V."/>
        </authorList>
    </citation>
    <scope>NUCLEOTIDE SEQUENCE [LARGE SCALE GENOMIC DNA]</scope>
    <source>
        <strain evidence="3 4">S95</strain>
    </source>
</reference>
<dbReference type="InterPro" id="IPR012375">
    <property type="entry name" value="Glu_synth_lsu_1"/>
</dbReference>
<dbReference type="PIRSF" id="PIRSF018774">
    <property type="entry name" value="GOGAT_lg_dom1"/>
    <property type="match status" value="1"/>
</dbReference>
<evidence type="ECO:0000313" key="3">
    <source>
        <dbReference type="EMBL" id="OAQ21813.1"/>
    </source>
</evidence>
<dbReference type="AlphaFoldDB" id="A0A179D763"/>
<dbReference type="RefSeq" id="WP_068668606.1">
    <property type="nucleotide sequence ID" value="NZ_LWLG01000001.1"/>
</dbReference>
<feature type="active site" description="For GATase activity" evidence="1">
    <location>
        <position position="14"/>
    </location>
</feature>
<proteinExistence type="predicted"/>
<gene>
    <name evidence="3" type="ORF">TDIS_0331</name>
</gene>
<dbReference type="STRING" id="999894.TDIS_0331"/>
<organism evidence="3 4">
    <name type="scientific">Thermosulfurimonas dismutans</name>
    <dbReference type="NCBI Taxonomy" id="999894"/>
    <lineage>
        <taxon>Bacteria</taxon>
        <taxon>Pseudomonadati</taxon>
        <taxon>Thermodesulfobacteriota</taxon>
        <taxon>Thermodesulfobacteria</taxon>
        <taxon>Thermodesulfobacteriales</taxon>
        <taxon>Thermodesulfobacteriaceae</taxon>
        <taxon>Thermosulfurimonas</taxon>
    </lineage>
</organism>
<comment type="caution">
    <text evidence="3">The sequence shown here is derived from an EMBL/GenBank/DDBJ whole genome shotgun (WGS) entry which is preliminary data.</text>
</comment>
<keyword evidence="3" id="KW-0315">Glutamine amidotransferase</keyword>